<feature type="binding site" description="axial binding residue" evidence="16">
    <location>
        <position position="188"/>
    </location>
    <ligand>
        <name>heme b</name>
        <dbReference type="ChEBI" id="CHEBI:60344"/>
        <label>1</label>
    </ligand>
    <ligandPart>
        <name>Fe</name>
        <dbReference type="ChEBI" id="CHEBI:18248"/>
    </ligandPart>
</feature>
<dbReference type="InterPro" id="IPR023234">
    <property type="entry name" value="NarG-like_domain"/>
</dbReference>
<evidence type="ECO:0000256" key="8">
    <source>
        <dbReference type="ARBA" id="ARBA00022982"/>
    </source>
</evidence>
<evidence type="ECO:0000256" key="5">
    <source>
        <dbReference type="ARBA" id="ARBA00022617"/>
    </source>
</evidence>
<keyword evidence="10 19" id="KW-0560">Oxidoreductase</keyword>
<feature type="transmembrane region" description="Helical" evidence="17">
    <location>
        <begin position="49"/>
        <end position="69"/>
    </location>
</feature>
<dbReference type="NCBIfam" id="TIGR00351">
    <property type="entry name" value="narI"/>
    <property type="match status" value="1"/>
</dbReference>
<dbReference type="InterPro" id="IPR051936">
    <property type="entry name" value="Heme-iron_electron_transfer"/>
</dbReference>
<feature type="transmembrane region" description="Helical" evidence="17">
    <location>
        <begin position="185"/>
        <end position="205"/>
    </location>
</feature>
<dbReference type="GO" id="GO:0042128">
    <property type="term" value="P:nitrate assimilation"/>
    <property type="evidence" value="ECO:0007669"/>
    <property type="project" value="UniProtKB-KW"/>
</dbReference>
<dbReference type="InterPro" id="IPR036197">
    <property type="entry name" value="NarG-like_sf"/>
</dbReference>
<feature type="transmembrane region" description="Helical" evidence="17">
    <location>
        <begin position="89"/>
        <end position="109"/>
    </location>
</feature>
<dbReference type="Gene3D" id="1.20.950.20">
    <property type="entry name" value="Transmembrane di-heme cytochromes, Chain C"/>
    <property type="match status" value="1"/>
</dbReference>
<dbReference type="GO" id="GO:0046872">
    <property type="term" value="F:metal ion binding"/>
    <property type="evidence" value="ECO:0007669"/>
    <property type="project" value="UniProtKB-KW"/>
</dbReference>
<dbReference type="GO" id="GO:0160182">
    <property type="term" value="F:nitrate reductase (quinone) activity"/>
    <property type="evidence" value="ECO:0007669"/>
    <property type="project" value="UniProtKB-EC"/>
</dbReference>
<dbReference type="SUPFAM" id="SSF103501">
    <property type="entry name" value="Respiratory nitrate reductase 1 gamma chain"/>
    <property type="match status" value="1"/>
</dbReference>
<evidence type="ECO:0000256" key="7">
    <source>
        <dbReference type="ARBA" id="ARBA00022723"/>
    </source>
</evidence>
<protein>
    <recommendedName>
        <fullName evidence="2">nitrate reductase (quinone)</fullName>
        <ecNumber evidence="2">1.7.5.1</ecNumber>
    </recommendedName>
</protein>
<evidence type="ECO:0000256" key="16">
    <source>
        <dbReference type="PIRSR" id="PIRSR603816-1"/>
    </source>
</evidence>
<dbReference type="Proteomes" id="UP000471147">
    <property type="component" value="Unassembled WGS sequence"/>
</dbReference>
<dbReference type="OrthoDB" id="9788113at2"/>
<comment type="subcellular location">
    <subcellularLocation>
        <location evidence="1">Cell membrane</location>
        <topology evidence="1">Multi-pass membrane protein</topology>
    </subcellularLocation>
</comment>
<keyword evidence="12" id="KW-0534">Nitrate assimilation</keyword>
<keyword evidence="13 17" id="KW-0472">Membrane</keyword>
<keyword evidence="3" id="KW-0813">Transport</keyword>
<keyword evidence="4" id="KW-1003">Cell membrane</keyword>
<evidence type="ECO:0000256" key="15">
    <source>
        <dbReference type="ARBA" id="ARBA00063882"/>
    </source>
</evidence>
<dbReference type="FunFam" id="1.20.950.20:FF:000001">
    <property type="entry name" value="Respiratory nitrate reductase subunit gamma"/>
    <property type="match status" value="1"/>
</dbReference>
<keyword evidence="9 17" id="KW-1133">Transmembrane helix</keyword>
<evidence type="ECO:0000256" key="4">
    <source>
        <dbReference type="ARBA" id="ARBA00022475"/>
    </source>
</evidence>
<evidence type="ECO:0000256" key="1">
    <source>
        <dbReference type="ARBA" id="ARBA00004651"/>
    </source>
</evidence>
<dbReference type="PANTHER" id="PTHR30598">
    <property type="entry name" value="NITRATE REDUCTASE PRIVATE CHAPERONE, REDOX ENZYME MATURATION PROTEIN REMP FAMILY"/>
    <property type="match status" value="1"/>
</dbReference>
<evidence type="ECO:0000259" key="18">
    <source>
        <dbReference type="Pfam" id="PF02665"/>
    </source>
</evidence>
<dbReference type="Pfam" id="PF02665">
    <property type="entry name" value="Nitrate_red_gam"/>
    <property type="match status" value="1"/>
</dbReference>
<comment type="catalytic activity">
    <reaction evidence="14">
        <text>nitrate + a quinol = a quinone + nitrite + H2O</text>
        <dbReference type="Rhea" id="RHEA:56144"/>
        <dbReference type="ChEBI" id="CHEBI:15377"/>
        <dbReference type="ChEBI" id="CHEBI:16301"/>
        <dbReference type="ChEBI" id="CHEBI:17632"/>
        <dbReference type="ChEBI" id="CHEBI:24646"/>
        <dbReference type="ChEBI" id="CHEBI:132124"/>
        <dbReference type="EC" id="1.7.5.1"/>
    </reaction>
</comment>
<proteinExistence type="predicted"/>
<evidence type="ECO:0000313" key="20">
    <source>
        <dbReference type="Proteomes" id="UP000471147"/>
    </source>
</evidence>
<dbReference type="EMBL" id="SDWJ01000001">
    <property type="protein sequence ID" value="MVZ97189.1"/>
    <property type="molecule type" value="Genomic_DNA"/>
</dbReference>
<dbReference type="GO" id="GO:0019645">
    <property type="term" value="P:anaerobic electron transport chain"/>
    <property type="evidence" value="ECO:0007669"/>
    <property type="project" value="UniProtKB-ARBA"/>
</dbReference>
<keyword evidence="6 17" id="KW-0812">Transmembrane</keyword>
<evidence type="ECO:0000256" key="6">
    <source>
        <dbReference type="ARBA" id="ARBA00022692"/>
    </source>
</evidence>
<evidence type="ECO:0000256" key="2">
    <source>
        <dbReference type="ARBA" id="ARBA00012500"/>
    </source>
</evidence>
<evidence type="ECO:0000256" key="13">
    <source>
        <dbReference type="ARBA" id="ARBA00023136"/>
    </source>
</evidence>
<evidence type="ECO:0000313" key="19">
    <source>
        <dbReference type="EMBL" id="MVZ97189.1"/>
    </source>
</evidence>
<evidence type="ECO:0000256" key="3">
    <source>
        <dbReference type="ARBA" id="ARBA00022448"/>
    </source>
</evidence>
<accession>A0A6I4LWD3</accession>
<evidence type="ECO:0000256" key="9">
    <source>
        <dbReference type="ARBA" id="ARBA00022989"/>
    </source>
</evidence>
<comment type="subunit">
    <text evidence="15">Dimer of heterotrimers each composed of an alpha, a beta and a gamma chain. Alpha and beta are catalytic chains; gamma chains are involved in binding the enzyme complex to the cytoplasmic membrane.</text>
</comment>
<keyword evidence="11 16" id="KW-0408">Iron</keyword>
<feature type="transmembrane region" description="Helical" evidence="17">
    <location>
        <begin position="12"/>
        <end position="29"/>
    </location>
</feature>
<dbReference type="GO" id="GO:0005886">
    <property type="term" value="C:plasma membrane"/>
    <property type="evidence" value="ECO:0007669"/>
    <property type="project" value="UniProtKB-SubCell"/>
</dbReference>
<sequence>MELWINTFLFGILPYIALAVMVVGSIIRYDREPYTWRTGSSQLLRRRQLMWGSVLFHGGVLFLLMGHFVGLLTPHSIYQHVISAENKQLVAIIAGSLAGAVCLTGLILLMHRRFFDARIRQTSTINDNAVLIILFVQLMLGLATVPFSLAHGDAEVMLRLSAWAQGIFTFQPGIANYVAGLDWPYQVHLVLGMLIFLIFPFTRLVHMLSVPIRYVWRPGYQIVRSRKLGAGHG</sequence>
<dbReference type="GO" id="GO:0020037">
    <property type="term" value="F:heme binding"/>
    <property type="evidence" value="ECO:0007669"/>
    <property type="project" value="TreeGrafter"/>
</dbReference>
<evidence type="ECO:0000256" key="10">
    <source>
        <dbReference type="ARBA" id="ARBA00023002"/>
    </source>
</evidence>
<comment type="caution">
    <text evidence="19">The sequence shown here is derived from an EMBL/GenBank/DDBJ whole genome shotgun (WGS) entry which is preliminary data.</text>
</comment>
<dbReference type="GO" id="GO:0009055">
    <property type="term" value="F:electron transfer activity"/>
    <property type="evidence" value="ECO:0007669"/>
    <property type="project" value="TreeGrafter"/>
</dbReference>
<dbReference type="PANTHER" id="PTHR30598:SF3">
    <property type="entry name" value="RESPIRATORY NITRATE REDUCTASE 1 GAMMA CHAIN"/>
    <property type="match status" value="1"/>
</dbReference>
<dbReference type="GO" id="GO:0009325">
    <property type="term" value="C:nitrate reductase complex"/>
    <property type="evidence" value="ECO:0007669"/>
    <property type="project" value="InterPro"/>
</dbReference>
<name>A0A6I4LWD3_9SPHN</name>
<keyword evidence="8" id="KW-0249">Electron transport</keyword>
<feature type="domain" description="NarG-like" evidence="18">
    <location>
        <begin position="6"/>
        <end position="226"/>
    </location>
</feature>
<gene>
    <name evidence="19" type="primary">narI</name>
    <name evidence="19" type="ORF">EUU23_05660</name>
</gene>
<evidence type="ECO:0000256" key="17">
    <source>
        <dbReference type="SAM" id="Phobius"/>
    </source>
</evidence>
<dbReference type="InterPro" id="IPR003816">
    <property type="entry name" value="Nitrate_red_gam"/>
</dbReference>
<evidence type="ECO:0000256" key="11">
    <source>
        <dbReference type="ARBA" id="ARBA00023004"/>
    </source>
</evidence>
<keyword evidence="20" id="KW-1185">Reference proteome</keyword>
<evidence type="ECO:0000256" key="14">
    <source>
        <dbReference type="ARBA" id="ARBA00048294"/>
    </source>
</evidence>
<keyword evidence="7" id="KW-0479">Metal-binding</keyword>
<feature type="binding site" description="axial binding residue" evidence="16">
    <location>
        <position position="206"/>
    </location>
    <ligand>
        <name>heme b</name>
        <dbReference type="ChEBI" id="CHEBI:60344"/>
        <label>1</label>
    </ligand>
    <ligandPart>
        <name>Fe</name>
        <dbReference type="ChEBI" id="CHEBI:18248"/>
    </ligandPart>
</feature>
<reference evidence="19 20" key="1">
    <citation type="submission" date="2019-01" db="EMBL/GenBank/DDBJ databases">
        <title>Sphingorhabdus lacus sp.nov., isolated from an oligotrophic freshwater lake.</title>
        <authorList>
            <person name="Park M."/>
        </authorList>
    </citation>
    <scope>NUCLEOTIDE SEQUENCE [LARGE SCALE GENOMIC DNA]</scope>
    <source>
        <strain evidence="19 20">IMCC26285</strain>
    </source>
</reference>
<dbReference type="AlphaFoldDB" id="A0A6I4LWD3"/>
<feature type="binding site" description="axial binding residue" evidence="16">
    <location>
        <position position="67"/>
    </location>
    <ligand>
        <name>heme b</name>
        <dbReference type="ChEBI" id="CHEBI:60344"/>
        <label>1</label>
    </ligand>
    <ligandPart>
        <name>Fe</name>
        <dbReference type="ChEBI" id="CHEBI:18248"/>
    </ligandPart>
</feature>
<keyword evidence="5 16" id="KW-0349">Heme</keyword>
<dbReference type="EC" id="1.7.5.1" evidence="2"/>
<organism evidence="19 20">
    <name type="scientific">Sphingorhabdus profundilacus</name>
    <dbReference type="NCBI Taxonomy" id="2509718"/>
    <lineage>
        <taxon>Bacteria</taxon>
        <taxon>Pseudomonadati</taxon>
        <taxon>Pseudomonadota</taxon>
        <taxon>Alphaproteobacteria</taxon>
        <taxon>Sphingomonadales</taxon>
        <taxon>Sphingomonadaceae</taxon>
        <taxon>Sphingorhabdus</taxon>
    </lineage>
</organism>
<feature type="transmembrane region" description="Helical" evidence="17">
    <location>
        <begin position="129"/>
        <end position="149"/>
    </location>
</feature>
<feature type="binding site" description="axial binding residue" evidence="16">
    <location>
        <position position="57"/>
    </location>
    <ligand>
        <name>heme b</name>
        <dbReference type="ChEBI" id="CHEBI:60344"/>
        <label>1</label>
    </ligand>
    <ligandPart>
        <name>Fe</name>
        <dbReference type="ChEBI" id="CHEBI:18248"/>
    </ligandPart>
</feature>
<evidence type="ECO:0000256" key="12">
    <source>
        <dbReference type="ARBA" id="ARBA00023063"/>
    </source>
</evidence>